<keyword evidence="4" id="KW-1185">Reference proteome</keyword>
<organism evidence="3 4">
    <name type="scientific">Botryobasidium botryosum (strain FD-172 SS1)</name>
    <dbReference type="NCBI Taxonomy" id="930990"/>
    <lineage>
        <taxon>Eukaryota</taxon>
        <taxon>Fungi</taxon>
        <taxon>Dikarya</taxon>
        <taxon>Basidiomycota</taxon>
        <taxon>Agaricomycotina</taxon>
        <taxon>Agaricomycetes</taxon>
        <taxon>Cantharellales</taxon>
        <taxon>Botryobasidiaceae</taxon>
        <taxon>Botryobasidium</taxon>
    </lineage>
</organism>
<dbReference type="Pfam" id="PF05192">
    <property type="entry name" value="MutS_III"/>
    <property type="match status" value="1"/>
</dbReference>
<proteinExistence type="predicted"/>
<dbReference type="InterPro" id="IPR016151">
    <property type="entry name" value="DNA_mismatch_repair_MutS_N"/>
</dbReference>
<dbReference type="InterPro" id="IPR007696">
    <property type="entry name" value="DNA_mismatch_repair_MutS_core"/>
</dbReference>
<dbReference type="STRING" id="930990.A0A067LT65"/>
<dbReference type="OrthoDB" id="121051at2759"/>
<evidence type="ECO:0000259" key="2">
    <source>
        <dbReference type="Pfam" id="PF05192"/>
    </source>
</evidence>
<dbReference type="SUPFAM" id="SSF48334">
    <property type="entry name" value="DNA repair protein MutS, domain III"/>
    <property type="match status" value="1"/>
</dbReference>
<dbReference type="GO" id="GO:0032301">
    <property type="term" value="C:MutSalpha complex"/>
    <property type="evidence" value="ECO:0007669"/>
    <property type="project" value="TreeGrafter"/>
</dbReference>
<dbReference type="Gene3D" id="3.40.1170.10">
    <property type="entry name" value="DNA repair protein MutS, domain I"/>
    <property type="match status" value="1"/>
</dbReference>
<evidence type="ECO:0000313" key="4">
    <source>
        <dbReference type="Proteomes" id="UP000027195"/>
    </source>
</evidence>
<dbReference type="EMBL" id="KL198146">
    <property type="protein sequence ID" value="KDQ06259.1"/>
    <property type="molecule type" value="Genomic_DNA"/>
</dbReference>
<name>A0A067LT65_BOTB1</name>
<dbReference type="InterPro" id="IPR036187">
    <property type="entry name" value="DNA_mismatch_repair_MutS_sf"/>
</dbReference>
<gene>
    <name evidence="3" type="ORF">BOTBODRAFT_181785</name>
</gene>
<evidence type="ECO:0000256" key="1">
    <source>
        <dbReference type="SAM" id="MobiDB-lite"/>
    </source>
</evidence>
<dbReference type="PANTHER" id="PTHR11361:SF35">
    <property type="entry name" value="DNA MISMATCH REPAIR PROTEIN MSH2"/>
    <property type="match status" value="1"/>
</dbReference>
<feature type="region of interest" description="Disordered" evidence="1">
    <location>
        <begin position="1"/>
        <end position="27"/>
    </location>
</feature>
<dbReference type="HOGENOM" id="CLU_002472_10_3_1"/>
<dbReference type="PANTHER" id="PTHR11361">
    <property type="entry name" value="DNA MISMATCH REPAIR PROTEIN MUTS FAMILY MEMBER"/>
    <property type="match status" value="1"/>
</dbReference>
<dbReference type="GO" id="GO:0005524">
    <property type="term" value="F:ATP binding"/>
    <property type="evidence" value="ECO:0007669"/>
    <property type="project" value="InterPro"/>
</dbReference>
<dbReference type="Gene3D" id="1.10.1420.10">
    <property type="match status" value="1"/>
</dbReference>
<feature type="domain" description="DNA mismatch repair protein MutS core" evidence="2">
    <location>
        <begin position="219"/>
        <end position="297"/>
    </location>
</feature>
<accession>A0A067LT65</accession>
<dbReference type="GO" id="GO:0140664">
    <property type="term" value="F:ATP-dependent DNA damage sensor activity"/>
    <property type="evidence" value="ECO:0007669"/>
    <property type="project" value="InterPro"/>
</dbReference>
<dbReference type="GO" id="GO:0006298">
    <property type="term" value="P:mismatch repair"/>
    <property type="evidence" value="ECO:0007669"/>
    <property type="project" value="InterPro"/>
</dbReference>
<sequence length="303" mass="33418">MHGKPKPADMDLDNASEVAARSSPKCHPFKKDDTIGLFERQDFSVHGADAQYTAAHVYQTNSVIKYLGKKFDGLPSVTLSLALVKTFLREALTTEQLKIGVWSSEGSGGVSGEFARCQSRENARTVGIAFANASIRAIGDSELWTMISSNTESLLIQLGVKDIVISERKNSEFVVKNVKQDLNRLLKEENASVTLYESNFGQYTLRHHDLSQFMRLNSSALRALDLLPSSQGQGGQGGGSSRNTGLFGFLNKCDYKTGRGMKLLGQWLEQPLVNLHEISECRQALVQAMVDDTDSRHYIELSP</sequence>
<dbReference type="AlphaFoldDB" id="A0A067LT65"/>
<dbReference type="GO" id="GO:0030983">
    <property type="term" value="F:mismatched DNA binding"/>
    <property type="evidence" value="ECO:0007669"/>
    <property type="project" value="InterPro"/>
</dbReference>
<dbReference type="GO" id="GO:0006312">
    <property type="term" value="P:mitotic recombination"/>
    <property type="evidence" value="ECO:0007669"/>
    <property type="project" value="TreeGrafter"/>
</dbReference>
<dbReference type="InParanoid" id="A0A067LT65"/>
<dbReference type="Proteomes" id="UP000027195">
    <property type="component" value="Unassembled WGS sequence"/>
</dbReference>
<dbReference type="InterPro" id="IPR045076">
    <property type="entry name" value="MutS"/>
</dbReference>
<protein>
    <recommendedName>
        <fullName evidence="2">DNA mismatch repair protein MutS core domain-containing protein</fullName>
    </recommendedName>
</protein>
<evidence type="ECO:0000313" key="3">
    <source>
        <dbReference type="EMBL" id="KDQ06259.1"/>
    </source>
</evidence>
<reference evidence="4" key="1">
    <citation type="journal article" date="2014" name="Proc. Natl. Acad. Sci. U.S.A.">
        <title>Extensive sampling of basidiomycete genomes demonstrates inadequacy of the white-rot/brown-rot paradigm for wood decay fungi.</title>
        <authorList>
            <person name="Riley R."/>
            <person name="Salamov A.A."/>
            <person name="Brown D.W."/>
            <person name="Nagy L.G."/>
            <person name="Floudas D."/>
            <person name="Held B.W."/>
            <person name="Levasseur A."/>
            <person name="Lombard V."/>
            <person name="Morin E."/>
            <person name="Otillar R."/>
            <person name="Lindquist E.A."/>
            <person name="Sun H."/>
            <person name="LaButti K.M."/>
            <person name="Schmutz J."/>
            <person name="Jabbour D."/>
            <person name="Luo H."/>
            <person name="Baker S.E."/>
            <person name="Pisabarro A.G."/>
            <person name="Walton J.D."/>
            <person name="Blanchette R.A."/>
            <person name="Henrissat B."/>
            <person name="Martin F."/>
            <person name="Cullen D."/>
            <person name="Hibbett D.S."/>
            <person name="Grigoriev I.V."/>
        </authorList>
    </citation>
    <scope>NUCLEOTIDE SEQUENCE [LARGE SCALE GENOMIC DNA]</scope>
    <source>
        <strain evidence="4">FD-172 SS1</strain>
    </source>
</reference>